<dbReference type="Pfam" id="PF26133">
    <property type="entry name" value="DUF8039"/>
    <property type="match status" value="1"/>
</dbReference>
<keyword evidence="4" id="KW-1185">Reference proteome</keyword>
<proteinExistence type="predicted"/>
<gene>
    <name evidence="3" type="ORF">SEVIR_1G191800v2</name>
</gene>
<feature type="domain" description="DUF8039" evidence="2">
    <location>
        <begin position="133"/>
        <end position="225"/>
    </location>
</feature>
<dbReference type="InterPro" id="IPR038765">
    <property type="entry name" value="Papain-like_cys_pep_sf"/>
</dbReference>
<evidence type="ECO:0000313" key="4">
    <source>
        <dbReference type="Proteomes" id="UP000298652"/>
    </source>
</evidence>
<dbReference type="PANTHER" id="PTHR33018">
    <property type="entry name" value="OS10G0338966 PROTEIN-RELATED"/>
    <property type="match status" value="1"/>
</dbReference>
<reference evidence="3" key="1">
    <citation type="submission" date="2019-03" db="EMBL/GenBank/DDBJ databases">
        <title>WGS assembly of Setaria viridis.</title>
        <authorList>
            <person name="Huang P."/>
            <person name="Jenkins J."/>
            <person name="Grimwood J."/>
            <person name="Barry K."/>
            <person name="Healey A."/>
            <person name="Mamidi S."/>
            <person name="Sreedasyam A."/>
            <person name="Shu S."/>
            <person name="Feldman M."/>
            <person name="Wu J."/>
            <person name="Yu Y."/>
            <person name="Chen C."/>
            <person name="Johnson J."/>
            <person name="Rokhsar D."/>
            <person name="Baxter I."/>
            <person name="Schmutz J."/>
            <person name="Brutnell T."/>
            <person name="Kellogg E."/>
        </authorList>
    </citation>
    <scope>NUCLEOTIDE SEQUENCE [LARGE SCALE GENOMIC DNA]</scope>
</reference>
<feature type="region of interest" description="Disordered" evidence="1">
    <location>
        <begin position="231"/>
        <end position="304"/>
    </location>
</feature>
<dbReference type="EMBL" id="CM016552">
    <property type="protein sequence ID" value="TKW39630.1"/>
    <property type="molecule type" value="Genomic_DNA"/>
</dbReference>
<evidence type="ECO:0000313" key="3">
    <source>
        <dbReference type="EMBL" id="TKW39630.1"/>
    </source>
</evidence>
<dbReference type="PANTHER" id="PTHR33018:SF34">
    <property type="entry name" value="OS02G0472350 PROTEIN"/>
    <property type="match status" value="1"/>
</dbReference>
<dbReference type="Proteomes" id="UP000298652">
    <property type="component" value="Chromosome 1"/>
</dbReference>
<dbReference type="AlphaFoldDB" id="A0A4U6WA79"/>
<dbReference type="SUPFAM" id="SSF54001">
    <property type="entry name" value="Cysteine proteinases"/>
    <property type="match status" value="1"/>
</dbReference>
<evidence type="ECO:0000256" key="1">
    <source>
        <dbReference type="SAM" id="MobiDB-lite"/>
    </source>
</evidence>
<protein>
    <recommendedName>
        <fullName evidence="2">DUF8039 domain-containing protein</fullName>
    </recommendedName>
</protein>
<evidence type="ECO:0000259" key="2">
    <source>
        <dbReference type="Pfam" id="PF26133"/>
    </source>
</evidence>
<organism evidence="3 4">
    <name type="scientific">Setaria viridis</name>
    <name type="common">Green bristlegrass</name>
    <name type="synonym">Setaria italica subsp. viridis</name>
    <dbReference type="NCBI Taxonomy" id="4556"/>
    <lineage>
        <taxon>Eukaryota</taxon>
        <taxon>Viridiplantae</taxon>
        <taxon>Streptophyta</taxon>
        <taxon>Embryophyta</taxon>
        <taxon>Tracheophyta</taxon>
        <taxon>Spermatophyta</taxon>
        <taxon>Magnoliopsida</taxon>
        <taxon>Liliopsida</taxon>
        <taxon>Poales</taxon>
        <taxon>Poaceae</taxon>
        <taxon>PACMAD clade</taxon>
        <taxon>Panicoideae</taxon>
        <taxon>Panicodae</taxon>
        <taxon>Paniceae</taxon>
        <taxon>Cenchrinae</taxon>
        <taxon>Setaria</taxon>
    </lineage>
</organism>
<dbReference type="OMA" id="ECHRISM"/>
<dbReference type="InterPro" id="IPR058352">
    <property type="entry name" value="DUF8039"/>
</dbReference>
<dbReference type="Gramene" id="TKW39630">
    <property type="protein sequence ID" value="TKW39630"/>
    <property type="gene ID" value="SEVIR_1G191800v2"/>
</dbReference>
<accession>A0A4U6WA79</accession>
<sequence length="564" mass="65097">MAIAFQMFKKNLHKDFIKKGIKPNLENKTHQVGTALKAKRQGTFKPDKEKDKLTYAFGNSEHTGHVRGMGVVPWKKGFSEDIESYRSRRRSKAATEEKLQALALSQAGAASCANVDFQPEESSDMVVGNNQHYPMDDIIVRTPYELLTPVRKMVKLVAHGIAEVPVPGGTIHGVQIPEGYARVQLDRVEIGWEDLDLEIPGGNGETELGHTIHTWICWAKRYIRFPQIDTVPASSPQRSRHRSPTPPFGDAPDTRDQSMSTPLPQPPLPKKKNPKQKASIQPPPKQKNNPCLKKAKPAHPKLSYELTDEECHRISMAEPEEPPIDEATKKYFKFLVVKKVVKEPMSDYDRSITKSYQKNKRSGFTIPQLGEQSLRSVDPLKVLSKEYEVVAKFIASTNLTKAQLLGEDIIPNHPGADRDYFRGLDDIWIKFDSLYYLYHQDALDKSLTSAWRKQYYNVKFMDPHVINEECLMKWPNRTMKAIFNFMDKQHHMQFILLSYNFHFHWILLVIEIDRSHVTLLDSKRKSKEEYQSLINVLNKAWVRFIRKYPRLFKEQLHIRDNFPI</sequence>
<name>A0A4U6WA79_SETVI</name>